<name>A0A6G9YK77_9NOCA</name>
<dbReference type="EMBL" id="CP046172">
    <property type="protein sequence ID" value="QIS13591.1"/>
    <property type="molecule type" value="Genomic_DNA"/>
</dbReference>
<reference evidence="1 2" key="1">
    <citation type="journal article" date="2019" name="ACS Chem. Biol.">
        <title>Identification and Mobilization of a Cryptic Antibiotic Biosynthesis Gene Locus from a Human-Pathogenic Nocardia Isolate.</title>
        <authorList>
            <person name="Herisse M."/>
            <person name="Ishida K."/>
            <person name="Porter J.L."/>
            <person name="Howden B."/>
            <person name="Hertweck C."/>
            <person name="Stinear T.P."/>
            <person name="Pidot S.J."/>
        </authorList>
    </citation>
    <scope>NUCLEOTIDE SEQUENCE [LARGE SCALE GENOMIC DNA]</scope>
    <source>
        <strain evidence="1 2">AUSMDU00012717</strain>
    </source>
</reference>
<protein>
    <submittedName>
        <fullName evidence="1">Uncharacterized protein</fullName>
    </submittedName>
</protein>
<gene>
    <name evidence="1" type="ORF">F5544_28700</name>
</gene>
<keyword evidence="2" id="KW-1185">Reference proteome</keyword>
<evidence type="ECO:0000313" key="1">
    <source>
        <dbReference type="EMBL" id="QIS13591.1"/>
    </source>
</evidence>
<accession>A0A6G9YK77</accession>
<proteinExistence type="predicted"/>
<dbReference type="Proteomes" id="UP000503540">
    <property type="component" value="Chromosome"/>
</dbReference>
<sequence>MDTNSHDPGAVFHLEYLYGPQWQNVVALIERAAQLTADERERLNAAAAKKMEAGMSALTGAAGQSGLGGLANLLSNLGQSADNPQPMHIAADTAKQFGRSRNLQLAGLVAGQAISPGSGTGDLAAAMQSLGSIGTLTAVGQAASAAVLSDLVGQGKFDQSVYDELMQPWTSVIG</sequence>
<dbReference type="KEGG" id="nah:F5544_28700"/>
<evidence type="ECO:0000313" key="2">
    <source>
        <dbReference type="Proteomes" id="UP000503540"/>
    </source>
</evidence>
<dbReference type="AlphaFoldDB" id="A0A6G9YK77"/>
<dbReference type="RefSeq" id="WP_238846721.1">
    <property type="nucleotide sequence ID" value="NZ_CP046172.1"/>
</dbReference>
<organism evidence="1 2">
    <name type="scientific">Nocardia arthritidis</name>
    <dbReference type="NCBI Taxonomy" id="228602"/>
    <lineage>
        <taxon>Bacteria</taxon>
        <taxon>Bacillati</taxon>
        <taxon>Actinomycetota</taxon>
        <taxon>Actinomycetes</taxon>
        <taxon>Mycobacteriales</taxon>
        <taxon>Nocardiaceae</taxon>
        <taxon>Nocardia</taxon>
    </lineage>
</organism>